<protein>
    <submittedName>
        <fullName evidence="1">Uncharacterized protein</fullName>
    </submittedName>
</protein>
<organism evidence="1 2">
    <name type="scientific">Bordetella ansorpii</name>
    <dbReference type="NCBI Taxonomy" id="288768"/>
    <lineage>
        <taxon>Bacteria</taxon>
        <taxon>Pseudomonadati</taxon>
        <taxon>Pseudomonadota</taxon>
        <taxon>Betaproteobacteria</taxon>
        <taxon>Burkholderiales</taxon>
        <taxon>Alcaligenaceae</taxon>
        <taxon>Bordetella</taxon>
    </lineage>
</organism>
<dbReference type="Proteomes" id="UP000077037">
    <property type="component" value="Unassembled WGS sequence"/>
</dbReference>
<reference evidence="1 2" key="1">
    <citation type="submission" date="2016-03" db="EMBL/GenBank/DDBJ databases">
        <authorList>
            <consortium name="Pathogen Informatics"/>
        </authorList>
    </citation>
    <scope>NUCLEOTIDE SEQUENCE [LARGE SCALE GENOMIC DNA]</scope>
    <source>
        <strain evidence="1 2">NCTC13364</strain>
    </source>
</reference>
<evidence type="ECO:0000313" key="2">
    <source>
        <dbReference type="Proteomes" id="UP000077037"/>
    </source>
</evidence>
<accession>A0A157PJD5</accession>
<dbReference type="AlphaFoldDB" id="A0A157PJD5"/>
<proteinExistence type="predicted"/>
<dbReference type="EMBL" id="FKBS01000014">
    <property type="protein sequence ID" value="SAI33735.1"/>
    <property type="molecule type" value="Genomic_DNA"/>
</dbReference>
<gene>
    <name evidence="1" type="ORF">SAMEA1982600_02739</name>
</gene>
<name>A0A157PJD5_9BORD</name>
<evidence type="ECO:0000313" key="1">
    <source>
        <dbReference type="EMBL" id="SAI33735.1"/>
    </source>
</evidence>
<sequence>MDFLTLAVFGAMAGLTWALVAFCARLSEGEHS</sequence>